<reference evidence="1" key="1">
    <citation type="journal article" date="2000" name="DNA Res.">
        <title>Structural analysis of Arabidopsis thaliana chromosome 5. X. Sequence features of the regions of 3,076,755 bp covered by sixty P1 and TAC clones.</title>
        <authorList>
            <person name="Sato S."/>
            <person name="Nakamura Y."/>
            <person name="Kaneko T."/>
            <person name="Katoh T."/>
            <person name="Asamizu E."/>
            <person name="Kotani H."/>
            <person name="Tabata S."/>
        </authorList>
    </citation>
    <scope>NUCLEOTIDE SEQUENCE [LARGE SCALE GENOMIC DNA]</scope>
</reference>
<protein>
    <submittedName>
        <fullName evidence="1">Uncharacterized protein</fullName>
    </submittedName>
</protein>
<evidence type="ECO:0000313" key="1">
    <source>
        <dbReference type="EMBL" id="BAB10091.1"/>
    </source>
</evidence>
<organism evidence="1">
    <name type="scientific">Arabidopsis thaliana</name>
    <name type="common">Mouse-ear cress</name>
    <dbReference type="NCBI Taxonomy" id="3702"/>
    <lineage>
        <taxon>Eukaryota</taxon>
        <taxon>Viridiplantae</taxon>
        <taxon>Streptophyta</taxon>
        <taxon>Embryophyta</taxon>
        <taxon>Tracheophyta</taxon>
        <taxon>Spermatophyta</taxon>
        <taxon>Magnoliopsida</taxon>
        <taxon>eudicotyledons</taxon>
        <taxon>Gunneridae</taxon>
        <taxon>Pentapetalae</taxon>
        <taxon>rosids</taxon>
        <taxon>malvids</taxon>
        <taxon>Brassicales</taxon>
        <taxon>Brassicaceae</taxon>
        <taxon>Camelineae</taxon>
        <taxon>Arabidopsis</taxon>
    </lineage>
</organism>
<proteinExistence type="predicted"/>
<accession>Q9FH25</accession>
<dbReference type="AlphaFoldDB" id="Q9FH25"/>
<dbReference type="EMBL" id="AB023028">
    <property type="protein sequence ID" value="BAB10091.1"/>
    <property type="molecule type" value="Genomic_DNA"/>
</dbReference>
<name>Q9FH25_ARATH</name>
<reference key="2">
    <citation type="journal article" date="2000" name="Nature">
        <title>Sequence and analysis of chromosome 5 of the plant Arabidopsis thaliana.</title>
        <authorList>
            <consortium name="Kazusa DNA Research Institute"/>
            <consortium name="Cold Spring Harbor and Washington University in St Louis Sequencing Consortium"/>
            <consortium name="European Union Arabidopsis Genome Sequencing Consortium"/>
            <person name="Tabata S."/>
            <person name="Kaneko T."/>
            <person name="Nakamura Y."/>
            <person name="Kotani H."/>
            <person name="Kato T."/>
            <person name="Asamizu E."/>
            <person name="Miyajima N."/>
            <person name="Sasamoto S."/>
            <person name="Kimura T."/>
            <person name="Hosouchi T."/>
            <person name="Kawashima K."/>
            <person name="Kohara M."/>
            <person name="Matsumoto M."/>
            <person name="Matsuno A."/>
            <person name="Muraki A."/>
            <person name="Nakayama S."/>
            <person name="Nakazaki N."/>
            <person name="Naruo K."/>
            <person name="Okumura S."/>
            <person name="Shinpo S."/>
            <person name="Takeuchi C."/>
            <person name="Wada T."/>
            <person name="Watanabe A."/>
            <person name="Yamada M."/>
            <person name="Yasuda M."/>
            <person name="Sato S."/>
            <person name="de la Bastide M."/>
            <person name="Huang E."/>
            <person name="Spiegel L."/>
            <person name="Gnoj L."/>
            <person name="O'Shaughnessy A."/>
            <person name="Preston R."/>
            <person name="Habermann K."/>
            <person name="Murray J."/>
            <person name="Johnson D."/>
            <person name="Rohlfing T."/>
            <person name="Nelson J."/>
            <person name="Stoneking T."/>
            <person name="Pepin K."/>
            <person name="Spieth J."/>
            <person name="Sekhon M."/>
            <person name="Armstrong J."/>
            <person name="Becker M."/>
            <person name="Belter E."/>
            <person name="Cordum H."/>
            <person name="Cordes M."/>
            <person name="Courtney L."/>
            <person name="Courtney W."/>
            <person name="Dante M."/>
            <person name="Du H."/>
            <person name="Edwards J."/>
            <person name="Fryman J."/>
            <person name="Haakensen B."/>
            <person name="Lamar E."/>
            <person name="Latreille P."/>
            <person name="Leonard S."/>
            <person name="Meyer R."/>
            <person name="Mulvaney E."/>
            <person name="Ozersky P."/>
            <person name="Riley A."/>
            <person name="Strowmatt C."/>
            <person name="Wagner-McPherson C."/>
            <person name="Wollam A."/>
            <person name="Yoakum M."/>
            <person name="Bell M."/>
            <person name="Dedhia N."/>
            <person name="Parnell L."/>
            <person name="Shah R."/>
            <person name="Rodriguez M."/>
            <person name="See L.H."/>
            <person name="Vil D."/>
            <person name="Baker J."/>
            <person name="Kirchoff K."/>
            <person name="Toth K."/>
            <person name="King L."/>
            <person name="Bahret A."/>
            <person name="Miller B."/>
            <person name="Marra M."/>
            <person name="Martienssen R."/>
            <person name="McCombie W.R."/>
            <person name="Wilson R.K."/>
            <person name="Murphy G."/>
            <person name="Bancroft I."/>
            <person name="Volckaert G."/>
            <person name="Wambutt R."/>
            <person name="Dusterhoft A."/>
            <person name="Stiekema W."/>
            <person name="Pohl T."/>
            <person name="Entian K.D."/>
            <person name="Terryn N."/>
            <person name="Hartley N."/>
            <person name="Bent E."/>
            <person name="Johnson S."/>
            <person name="Langham S.A."/>
            <person name="McCullagh B."/>
            <person name="Robben J."/>
            <person name="Grymonprez B."/>
            <person name="Zimmermann W."/>
            <person name="Ramsperger U."/>
            <person name="Wedler H."/>
            <person name="Balke K."/>
            <person name="Wedler E."/>
            <person name="Peters S."/>
            <person name="van Staveren M."/>
            <person name="Dirkse W."/>
            <person name="Mooijman P."/>
            <person name="Lankhorst R.K."/>
            <person name="Weitzenegger T."/>
            <person name="Bothe G."/>
            <person name="Rose M."/>
            <person name="Hauf J."/>
            <person name="Berneiser S."/>
            <person name="Hempel S."/>
            <person name="Feldpausch M."/>
            <person name="Lamberth S."/>
            <person name="Villarroel R."/>
            <person name="Gielen J."/>
            <person name="Ardiles W."/>
            <person name="Bents O."/>
            <person name="Lemcke K."/>
            <person name="Kolesov G."/>
            <person name="Mayer K."/>
            <person name="Rudd S."/>
            <person name="Schoof H."/>
            <person name="Schueller C."/>
            <person name="Zaccaria P."/>
            <person name="Mewes H.W."/>
            <person name="Bevan M."/>
            <person name="Fransz P."/>
        </authorList>
    </citation>
    <scope>NUCLEOTIDE SEQUENCE [LARGE SCALE GENOMIC DNA]</scope>
    <source>
        <strain>cv. Columbia</strain>
    </source>
</reference>
<sequence>MQKMCDASWNDETTSSSFCAYTSEIWEALAKNILKRSYTTDWHNLIISVSDQRHNTIEGFLARSVLQALVYTIWRERNVRRHGESPKPAARFIQWINKHIRNTFSVIKRMRDKKYD</sequence>